<dbReference type="GO" id="GO:0003677">
    <property type="term" value="F:DNA binding"/>
    <property type="evidence" value="ECO:0007669"/>
    <property type="project" value="TreeGrafter"/>
</dbReference>
<dbReference type="AlphaFoldDB" id="A0AA38CCR5"/>
<dbReference type="PANTHER" id="PTHR21689">
    <property type="entry name" value="LIN-9"/>
    <property type="match status" value="1"/>
</dbReference>
<dbReference type="GO" id="GO:0006351">
    <property type="term" value="P:DNA-templated transcription"/>
    <property type="evidence" value="ECO:0007669"/>
    <property type="project" value="InterPro"/>
</dbReference>
<comment type="caution">
    <text evidence="1">The sequence shown here is derived from an EMBL/GenBank/DDBJ whole genome shotgun (WGS) entry which is preliminary data.</text>
</comment>
<sequence length="280" mass="30807">MNDEVNGHQKNGEDVRSSENFQKQYATVLHQLRDANEQVASALVYLRQRNTYYENSIPPWHRTIPVASGVVSSSSMDPSVPMSLDTSPQIGEIINKSRRRARTLVDVAMQTVISLKEGENVLRKIGGALDPIHYVDGNLGAKLGSSQFDLSRDTDQETFSFPENSFVPFGPEQTVENASDVKQEGVSMRKEVPVPSELITSCVATLLLIQTCTEGQYPPSDVVQMLDGAVTSLQPFSSQNVVIYREIQHSMGLVKNQIFSMIPTHPSIAVSAELAALSKK</sequence>
<dbReference type="PANTHER" id="PTHR21689:SF2">
    <property type="entry name" value="PROTEIN LIN-9 HOMOLOG"/>
    <property type="match status" value="1"/>
</dbReference>
<reference evidence="1 2" key="1">
    <citation type="journal article" date="2021" name="Nat. Plants">
        <title>The Taxus genome provides insights into paclitaxel biosynthesis.</title>
        <authorList>
            <person name="Xiong X."/>
            <person name="Gou J."/>
            <person name="Liao Q."/>
            <person name="Li Y."/>
            <person name="Zhou Q."/>
            <person name="Bi G."/>
            <person name="Li C."/>
            <person name="Du R."/>
            <person name="Wang X."/>
            <person name="Sun T."/>
            <person name="Guo L."/>
            <person name="Liang H."/>
            <person name="Lu P."/>
            <person name="Wu Y."/>
            <person name="Zhang Z."/>
            <person name="Ro D.K."/>
            <person name="Shang Y."/>
            <person name="Huang S."/>
            <person name="Yan J."/>
        </authorList>
    </citation>
    <scope>NUCLEOTIDE SEQUENCE [LARGE SCALE GENOMIC DNA]</scope>
    <source>
        <strain evidence="1">Ta-2019</strain>
    </source>
</reference>
<dbReference type="OMA" id="MNDEVNG"/>
<dbReference type="InterPro" id="IPR010561">
    <property type="entry name" value="LIN-9/ALY1"/>
</dbReference>
<dbReference type="GO" id="GO:0006357">
    <property type="term" value="P:regulation of transcription by RNA polymerase II"/>
    <property type="evidence" value="ECO:0007669"/>
    <property type="project" value="TreeGrafter"/>
</dbReference>
<dbReference type="Proteomes" id="UP000824469">
    <property type="component" value="Unassembled WGS sequence"/>
</dbReference>
<evidence type="ECO:0000313" key="2">
    <source>
        <dbReference type="Proteomes" id="UP000824469"/>
    </source>
</evidence>
<protein>
    <submittedName>
        <fullName evidence="1">Uncharacterized protein</fullName>
    </submittedName>
</protein>
<dbReference type="GO" id="GO:0005654">
    <property type="term" value="C:nucleoplasm"/>
    <property type="evidence" value="ECO:0007669"/>
    <property type="project" value="TreeGrafter"/>
</dbReference>
<accession>A0AA38CCR5</accession>
<proteinExistence type="predicted"/>
<evidence type="ECO:0000313" key="1">
    <source>
        <dbReference type="EMBL" id="KAH9298262.1"/>
    </source>
</evidence>
<dbReference type="GO" id="GO:0051726">
    <property type="term" value="P:regulation of cell cycle"/>
    <property type="evidence" value="ECO:0007669"/>
    <property type="project" value="TreeGrafter"/>
</dbReference>
<gene>
    <name evidence="1" type="ORF">KI387_029944</name>
</gene>
<dbReference type="EMBL" id="JAHRHJ020000010">
    <property type="protein sequence ID" value="KAH9298262.1"/>
    <property type="molecule type" value="Genomic_DNA"/>
</dbReference>
<keyword evidence="2" id="KW-1185">Reference proteome</keyword>
<name>A0AA38CCR5_TAXCH</name>
<organism evidence="1 2">
    <name type="scientific">Taxus chinensis</name>
    <name type="common">Chinese yew</name>
    <name type="synonym">Taxus wallichiana var. chinensis</name>
    <dbReference type="NCBI Taxonomy" id="29808"/>
    <lineage>
        <taxon>Eukaryota</taxon>
        <taxon>Viridiplantae</taxon>
        <taxon>Streptophyta</taxon>
        <taxon>Embryophyta</taxon>
        <taxon>Tracheophyta</taxon>
        <taxon>Spermatophyta</taxon>
        <taxon>Pinopsida</taxon>
        <taxon>Pinidae</taxon>
        <taxon>Conifers II</taxon>
        <taxon>Cupressales</taxon>
        <taxon>Taxaceae</taxon>
        <taxon>Taxus</taxon>
    </lineage>
</organism>
<dbReference type="GO" id="GO:0017053">
    <property type="term" value="C:transcription repressor complex"/>
    <property type="evidence" value="ECO:0007669"/>
    <property type="project" value="InterPro"/>
</dbReference>